<dbReference type="RefSeq" id="WP_368802049.1">
    <property type="nucleotide sequence ID" value="NZ_JAZHFV010000002.1"/>
</dbReference>
<dbReference type="PRINTS" id="PR00455">
    <property type="entry name" value="HTHTETR"/>
</dbReference>
<comment type="caution">
    <text evidence="7">The sequence shown here is derived from an EMBL/GenBank/DDBJ whole genome shotgun (WGS) entry which is preliminary data.</text>
</comment>
<keyword evidence="8" id="KW-1185">Reference proteome</keyword>
<organism evidence="7 8">
    <name type="scientific">Neoaquamicrobium sediminum</name>
    <dbReference type="NCBI Taxonomy" id="1849104"/>
    <lineage>
        <taxon>Bacteria</taxon>
        <taxon>Pseudomonadati</taxon>
        <taxon>Pseudomonadota</taxon>
        <taxon>Alphaproteobacteria</taxon>
        <taxon>Hyphomicrobiales</taxon>
        <taxon>Phyllobacteriaceae</taxon>
        <taxon>Neoaquamicrobium</taxon>
    </lineage>
</organism>
<dbReference type="EMBL" id="JAZHFV010000002">
    <property type="protein sequence ID" value="MEX4006763.1"/>
    <property type="molecule type" value="Genomic_DNA"/>
</dbReference>
<keyword evidence="3" id="KW-0804">Transcription</keyword>
<dbReference type="Pfam" id="PF00440">
    <property type="entry name" value="TetR_N"/>
    <property type="match status" value="1"/>
</dbReference>
<dbReference type="PANTHER" id="PTHR30055:SF234">
    <property type="entry name" value="HTH-TYPE TRANSCRIPTIONAL REGULATOR BETI"/>
    <property type="match status" value="1"/>
</dbReference>
<feature type="compositionally biased region" description="Basic and acidic residues" evidence="5">
    <location>
        <begin position="17"/>
        <end position="28"/>
    </location>
</feature>
<dbReference type="InterPro" id="IPR050109">
    <property type="entry name" value="HTH-type_TetR-like_transc_reg"/>
</dbReference>
<protein>
    <submittedName>
        <fullName evidence="7">TetR/AcrR family transcriptional regulator</fullName>
    </submittedName>
</protein>
<evidence type="ECO:0000256" key="3">
    <source>
        <dbReference type="ARBA" id="ARBA00023163"/>
    </source>
</evidence>
<dbReference type="Gene3D" id="1.10.357.10">
    <property type="entry name" value="Tetracycline Repressor, domain 2"/>
    <property type="match status" value="1"/>
</dbReference>
<sequence>MIDGRLSENGAATEAPAPRREPVQKRSRERYERMLEAAKELITQGGSDAMKMSDIAARAGVPIGSLYQFFPDKASIVRVLAERTHAESRQCIEDGLAGAQEMMALRNSFADLIDEYYAIFLAEPVMRDIWGAMQTDKSLAALELAESRRNGALLAEAIMTLKPDADAETVSTSAFLIMHLGEATMRMALQMPPDEGRAIVDGFKRMADRELSAL</sequence>
<keyword evidence="1" id="KW-0805">Transcription regulation</keyword>
<evidence type="ECO:0000256" key="4">
    <source>
        <dbReference type="PROSITE-ProRule" id="PRU00335"/>
    </source>
</evidence>
<gene>
    <name evidence="7" type="ORF">V1479_05565</name>
</gene>
<dbReference type="Proteomes" id="UP001559025">
    <property type="component" value="Unassembled WGS sequence"/>
</dbReference>
<dbReference type="InterPro" id="IPR009057">
    <property type="entry name" value="Homeodomain-like_sf"/>
</dbReference>
<dbReference type="InterPro" id="IPR041674">
    <property type="entry name" value="TetR_C_22"/>
</dbReference>
<feature type="DNA-binding region" description="H-T-H motif" evidence="4">
    <location>
        <begin position="51"/>
        <end position="70"/>
    </location>
</feature>
<dbReference type="SUPFAM" id="SSF46689">
    <property type="entry name" value="Homeodomain-like"/>
    <property type="match status" value="1"/>
</dbReference>
<dbReference type="Pfam" id="PF17928">
    <property type="entry name" value="TetR_C_22"/>
    <property type="match status" value="1"/>
</dbReference>
<reference evidence="7 8" key="1">
    <citation type="submission" date="2024-01" db="EMBL/GenBank/DDBJ databases">
        <title>New evidence supports the origin of RcGTA from prophage.</title>
        <authorList>
            <person name="Xu Y."/>
            <person name="Liu B."/>
            <person name="Chen F."/>
        </authorList>
    </citation>
    <scope>NUCLEOTIDE SEQUENCE [LARGE SCALE GENOMIC DNA]</scope>
    <source>
        <strain evidence="7 8">CBW1107-2</strain>
    </source>
</reference>
<evidence type="ECO:0000313" key="8">
    <source>
        <dbReference type="Proteomes" id="UP001559025"/>
    </source>
</evidence>
<evidence type="ECO:0000256" key="5">
    <source>
        <dbReference type="SAM" id="MobiDB-lite"/>
    </source>
</evidence>
<evidence type="ECO:0000259" key="6">
    <source>
        <dbReference type="PROSITE" id="PS50977"/>
    </source>
</evidence>
<evidence type="ECO:0000256" key="1">
    <source>
        <dbReference type="ARBA" id="ARBA00023015"/>
    </source>
</evidence>
<dbReference type="PROSITE" id="PS50977">
    <property type="entry name" value="HTH_TETR_2"/>
    <property type="match status" value="1"/>
</dbReference>
<keyword evidence="2 4" id="KW-0238">DNA-binding</keyword>
<proteinExistence type="predicted"/>
<dbReference type="InterPro" id="IPR001647">
    <property type="entry name" value="HTH_TetR"/>
</dbReference>
<accession>A0ABV3WRD8</accession>
<feature type="domain" description="HTH tetR-type" evidence="6">
    <location>
        <begin position="28"/>
        <end position="88"/>
    </location>
</feature>
<evidence type="ECO:0000256" key="2">
    <source>
        <dbReference type="ARBA" id="ARBA00023125"/>
    </source>
</evidence>
<feature type="region of interest" description="Disordered" evidence="5">
    <location>
        <begin position="1"/>
        <end position="28"/>
    </location>
</feature>
<evidence type="ECO:0000313" key="7">
    <source>
        <dbReference type="EMBL" id="MEX4006763.1"/>
    </source>
</evidence>
<dbReference type="PANTHER" id="PTHR30055">
    <property type="entry name" value="HTH-TYPE TRANSCRIPTIONAL REGULATOR RUTR"/>
    <property type="match status" value="1"/>
</dbReference>
<name>A0ABV3WRD8_9HYPH</name>